<dbReference type="AlphaFoldDB" id="A0A1G8BZU0"/>
<proteinExistence type="predicted"/>
<sequence length="41" mass="4949">MIGSAIKWHGWWDDDDWGFGWGWGGCGCHRRRHHGGCHRWW</sequence>
<keyword evidence="2" id="KW-1185">Reference proteome</keyword>
<reference evidence="1 2" key="1">
    <citation type="submission" date="2016-10" db="EMBL/GenBank/DDBJ databases">
        <authorList>
            <person name="de Groot N.N."/>
        </authorList>
    </citation>
    <scope>NUCLEOTIDE SEQUENCE [LARGE SCALE GENOMIC DNA]</scope>
    <source>
        <strain evidence="1 2">CPCC 201354</strain>
    </source>
</reference>
<evidence type="ECO:0000313" key="2">
    <source>
        <dbReference type="Proteomes" id="UP000198923"/>
    </source>
</evidence>
<organism evidence="1 2">
    <name type="scientific">Sinosporangium album</name>
    <dbReference type="NCBI Taxonomy" id="504805"/>
    <lineage>
        <taxon>Bacteria</taxon>
        <taxon>Bacillati</taxon>
        <taxon>Actinomycetota</taxon>
        <taxon>Actinomycetes</taxon>
        <taxon>Streptosporangiales</taxon>
        <taxon>Streptosporangiaceae</taxon>
        <taxon>Sinosporangium</taxon>
    </lineage>
</organism>
<dbReference type="PROSITE" id="PS51257">
    <property type="entry name" value="PROKAR_LIPOPROTEIN"/>
    <property type="match status" value="1"/>
</dbReference>
<evidence type="ECO:0000313" key="1">
    <source>
        <dbReference type="EMBL" id="SDH38644.1"/>
    </source>
</evidence>
<gene>
    <name evidence="1" type="ORF">SAMN05421505_1157</name>
</gene>
<dbReference type="Proteomes" id="UP000198923">
    <property type="component" value="Unassembled WGS sequence"/>
</dbReference>
<name>A0A1G8BZU0_9ACTN</name>
<dbReference type="EMBL" id="FNCN01000015">
    <property type="protein sequence ID" value="SDH38644.1"/>
    <property type="molecule type" value="Genomic_DNA"/>
</dbReference>
<protein>
    <submittedName>
        <fullName evidence="1">Uncharacterized protein</fullName>
    </submittedName>
</protein>
<accession>A0A1G8BZU0</accession>